<evidence type="ECO:0000313" key="7">
    <source>
        <dbReference type="Proteomes" id="UP000435138"/>
    </source>
</evidence>
<dbReference type="GO" id="GO:0003700">
    <property type="term" value="F:DNA-binding transcription factor activity"/>
    <property type="evidence" value="ECO:0007669"/>
    <property type="project" value="InterPro"/>
</dbReference>
<keyword evidence="4" id="KW-0804">Transcription</keyword>
<name>A0A6A8A7Q7_9HYPH</name>
<accession>A0A6A8A7Q7</accession>
<evidence type="ECO:0000259" key="5">
    <source>
        <dbReference type="PROSITE" id="PS50937"/>
    </source>
</evidence>
<keyword evidence="1" id="KW-0678">Repressor</keyword>
<dbReference type="EMBL" id="WIXI01000044">
    <property type="protein sequence ID" value="MQY47253.1"/>
    <property type="molecule type" value="Genomic_DNA"/>
</dbReference>
<organism evidence="6 7">
    <name type="scientific">Endobacterium cereale</name>
    <dbReference type="NCBI Taxonomy" id="2663029"/>
    <lineage>
        <taxon>Bacteria</taxon>
        <taxon>Pseudomonadati</taxon>
        <taxon>Pseudomonadota</taxon>
        <taxon>Alphaproteobacteria</taxon>
        <taxon>Hyphomicrobiales</taxon>
        <taxon>Rhizobiaceae</taxon>
        <taxon>Endobacterium</taxon>
    </lineage>
</organism>
<comment type="caution">
    <text evidence="6">The sequence shown here is derived from an EMBL/GenBank/DDBJ whole genome shotgun (WGS) entry which is preliminary data.</text>
</comment>
<protein>
    <submittedName>
        <fullName evidence="6">MerR family transcriptional regulator</fullName>
    </submittedName>
</protein>
<proteinExistence type="predicted"/>
<dbReference type="InterPro" id="IPR009061">
    <property type="entry name" value="DNA-bd_dom_put_sf"/>
</dbReference>
<keyword evidence="3" id="KW-0238">DNA-binding</keyword>
<dbReference type="PANTHER" id="PTHR30204:SF69">
    <property type="entry name" value="MERR-FAMILY TRANSCRIPTIONAL REGULATOR"/>
    <property type="match status" value="1"/>
</dbReference>
<dbReference type="InterPro" id="IPR047057">
    <property type="entry name" value="MerR_fam"/>
</dbReference>
<dbReference type="InterPro" id="IPR000792">
    <property type="entry name" value="Tscrpt_reg_LuxR_C"/>
</dbReference>
<evidence type="ECO:0000256" key="1">
    <source>
        <dbReference type="ARBA" id="ARBA00022491"/>
    </source>
</evidence>
<dbReference type="SUPFAM" id="SSF46894">
    <property type="entry name" value="C-terminal effector domain of the bipartite response regulators"/>
    <property type="match status" value="1"/>
</dbReference>
<dbReference type="CDD" id="cd00592">
    <property type="entry name" value="HTH_MerR-like"/>
    <property type="match status" value="1"/>
</dbReference>
<dbReference type="Gene3D" id="1.10.10.10">
    <property type="entry name" value="Winged helix-like DNA-binding domain superfamily/Winged helix DNA-binding domain"/>
    <property type="match status" value="1"/>
</dbReference>
<dbReference type="PANTHER" id="PTHR30204">
    <property type="entry name" value="REDOX-CYCLING DRUG-SENSING TRANSCRIPTIONAL ACTIVATOR SOXR"/>
    <property type="match status" value="1"/>
</dbReference>
<dbReference type="PROSITE" id="PS50937">
    <property type="entry name" value="HTH_MERR_2"/>
    <property type="match status" value="1"/>
</dbReference>
<dbReference type="SMART" id="SM00421">
    <property type="entry name" value="HTH_LUXR"/>
    <property type="match status" value="1"/>
</dbReference>
<keyword evidence="7" id="KW-1185">Reference proteome</keyword>
<dbReference type="InterPro" id="IPR036388">
    <property type="entry name" value="WH-like_DNA-bd_sf"/>
</dbReference>
<dbReference type="InterPro" id="IPR000551">
    <property type="entry name" value="MerR-type_HTH_dom"/>
</dbReference>
<gene>
    <name evidence="6" type="ORF">GAO09_14535</name>
</gene>
<evidence type="ECO:0000256" key="2">
    <source>
        <dbReference type="ARBA" id="ARBA00023015"/>
    </source>
</evidence>
<dbReference type="GO" id="GO:0003677">
    <property type="term" value="F:DNA binding"/>
    <property type="evidence" value="ECO:0007669"/>
    <property type="project" value="UniProtKB-KW"/>
</dbReference>
<dbReference type="SUPFAM" id="SSF46955">
    <property type="entry name" value="Putative DNA-binding domain"/>
    <property type="match status" value="1"/>
</dbReference>
<reference evidence="6 7" key="1">
    <citation type="submission" date="2019-11" db="EMBL/GenBank/DDBJ databases">
        <title>Genome analysis of Rhizobacterium cereale a novel genus and species isolated from maize roots in North Spain.</title>
        <authorList>
            <person name="Menendez E."/>
            <person name="Flores-Felix J.D."/>
            <person name="Ramirez-Bahena M.-H."/>
            <person name="Igual J.M."/>
            <person name="Garcia-Fraile P."/>
            <person name="Peix A."/>
            <person name="Velazquez E."/>
        </authorList>
    </citation>
    <scope>NUCLEOTIDE SEQUENCE [LARGE SCALE GENOMIC DNA]</scope>
    <source>
        <strain evidence="6 7">RZME27</strain>
    </source>
</reference>
<keyword evidence="2" id="KW-0805">Transcription regulation</keyword>
<dbReference type="SMART" id="SM00422">
    <property type="entry name" value="HTH_MERR"/>
    <property type="match status" value="1"/>
</dbReference>
<dbReference type="Proteomes" id="UP000435138">
    <property type="component" value="Unassembled WGS sequence"/>
</dbReference>
<evidence type="ECO:0000256" key="3">
    <source>
        <dbReference type="ARBA" id="ARBA00023125"/>
    </source>
</evidence>
<evidence type="ECO:0000313" key="6">
    <source>
        <dbReference type="EMBL" id="MQY47253.1"/>
    </source>
</evidence>
<dbReference type="AlphaFoldDB" id="A0A6A8A7Q7"/>
<dbReference type="InterPro" id="IPR016032">
    <property type="entry name" value="Sig_transdc_resp-reg_C-effctor"/>
</dbReference>
<feature type="domain" description="HTH merR-type" evidence="5">
    <location>
        <begin position="112"/>
        <end position="179"/>
    </location>
</feature>
<dbReference type="Pfam" id="PF13411">
    <property type="entry name" value="MerR_1"/>
    <property type="match status" value="1"/>
</dbReference>
<dbReference type="Gene3D" id="1.10.1660.10">
    <property type="match status" value="1"/>
</dbReference>
<sequence length="303" mass="33396">MFFEKKPNDLHRSLRVACRKYNLLWMQSENSLQMVKMSPSAHKSCAPGDSGRSREGLNGTVAKAGAGLAGRRSIMRENFDLFGTVSAPTHLPAYSAGFLPRLTGIDSLPPHPLPIAEMADLFGVTHRTLHFYEEKNLLVPERTGTMRVYDTACVLRMMVINTCREIGMPLAAIQDLMEHLGQSQSQTEADELFKKCLATHRRQLVAELSLITRKITQIRTIMTCEEEAMPATSTTEPPARLSEIEKRCLGLMTEGYKGGSLALALGICSGELQKLEDAIMTKLDAANRYQAAAKAILSGMLPN</sequence>
<evidence type="ECO:0000256" key="4">
    <source>
        <dbReference type="ARBA" id="ARBA00023163"/>
    </source>
</evidence>